<accession>A0ACB8DWP1</accession>
<reference evidence="1" key="1">
    <citation type="submission" date="2020-05" db="EMBL/GenBank/DDBJ databases">
        <title>Large-scale comparative analyses of tick genomes elucidate their genetic diversity and vector capacities.</title>
        <authorList>
            <person name="Jia N."/>
            <person name="Wang J."/>
            <person name="Shi W."/>
            <person name="Du L."/>
            <person name="Sun Y."/>
            <person name="Zhan W."/>
            <person name="Jiang J."/>
            <person name="Wang Q."/>
            <person name="Zhang B."/>
            <person name="Ji P."/>
            <person name="Sakyi L.B."/>
            <person name="Cui X."/>
            <person name="Yuan T."/>
            <person name="Jiang B."/>
            <person name="Yang W."/>
            <person name="Lam T.T.-Y."/>
            <person name="Chang Q."/>
            <person name="Ding S."/>
            <person name="Wang X."/>
            <person name="Zhu J."/>
            <person name="Ruan X."/>
            <person name="Zhao L."/>
            <person name="Wei J."/>
            <person name="Que T."/>
            <person name="Du C."/>
            <person name="Cheng J."/>
            <person name="Dai P."/>
            <person name="Han X."/>
            <person name="Huang E."/>
            <person name="Gao Y."/>
            <person name="Liu J."/>
            <person name="Shao H."/>
            <person name="Ye R."/>
            <person name="Li L."/>
            <person name="Wei W."/>
            <person name="Wang X."/>
            <person name="Wang C."/>
            <person name="Yang T."/>
            <person name="Huo Q."/>
            <person name="Li W."/>
            <person name="Guo W."/>
            <person name="Chen H."/>
            <person name="Zhou L."/>
            <person name="Ni X."/>
            <person name="Tian J."/>
            <person name="Zhou Y."/>
            <person name="Sheng Y."/>
            <person name="Liu T."/>
            <person name="Pan Y."/>
            <person name="Xia L."/>
            <person name="Li J."/>
            <person name="Zhao F."/>
            <person name="Cao W."/>
        </authorList>
    </citation>
    <scope>NUCLEOTIDE SEQUENCE</scope>
    <source>
        <strain evidence="1">Dsil-2018</strain>
    </source>
</reference>
<organism evidence="1 2">
    <name type="scientific">Dermacentor silvarum</name>
    <name type="common">Tick</name>
    <dbReference type="NCBI Taxonomy" id="543639"/>
    <lineage>
        <taxon>Eukaryota</taxon>
        <taxon>Metazoa</taxon>
        <taxon>Ecdysozoa</taxon>
        <taxon>Arthropoda</taxon>
        <taxon>Chelicerata</taxon>
        <taxon>Arachnida</taxon>
        <taxon>Acari</taxon>
        <taxon>Parasitiformes</taxon>
        <taxon>Ixodida</taxon>
        <taxon>Ixodoidea</taxon>
        <taxon>Ixodidae</taxon>
        <taxon>Rhipicephalinae</taxon>
        <taxon>Dermacentor</taxon>
    </lineage>
</organism>
<dbReference type="EMBL" id="CM023470">
    <property type="protein sequence ID" value="KAH7978915.1"/>
    <property type="molecule type" value="Genomic_DNA"/>
</dbReference>
<name>A0ACB8DWP1_DERSI</name>
<evidence type="ECO:0000313" key="2">
    <source>
        <dbReference type="Proteomes" id="UP000821865"/>
    </source>
</evidence>
<sequence>MRNCPKLKGMNVSISDDFSKSVVHSRKCLWESAKNEKSSGKRVRLVYDKLYVDGKAYYWDDDTDTRKPCREPRLHDKNSSIGGREKSFEKGNSSDSSEECP</sequence>
<proteinExistence type="predicted"/>
<dbReference type="Proteomes" id="UP000821865">
    <property type="component" value="Chromosome 1"/>
</dbReference>
<keyword evidence="2" id="KW-1185">Reference proteome</keyword>
<comment type="caution">
    <text evidence="1">The sequence shown here is derived from an EMBL/GenBank/DDBJ whole genome shotgun (WGS) entry which is preliminary data.</text>
</comment>
<protein>
    <submittedName>
        <fullName evidence="1">Uncharacterized protein</fullName>
    </submittedName>
</protein>
<evidence type="ECO:0000313" key="1">
    <source>
        <dbReference type="EMBL" id="KAH7978915.1"/>
    </source>
</evidence>
<gene>
    <name evidence="1" type="ORF">HPB49_007425</name>
</gene>